<reference evidence="2" key="1">
    <citation type="submission" date="2023-11" db="EMBL/GenBank/DDBJ databases">
        <title>Genome assemblies of two species of porcelain crab, Petrolisthes cinctipes and Petrolisthes manimaculis (Anomura: Porcellanidae).</title>
        <authorList>
            <person name="Angst P."/>
        </authorList>
    </citation>
    <scope>NUCLEOTIDE SEQUENCE</scope>
    <source>
        <strain evidence="2">PB745_02</strain>
        <tissue evidence="2">Gill</tissue>
    </source>
</reference>
<organism evidence="2 3">
    <name type="scientific">Petrolisthes manimaculis</name>
    <dbReference type="NCBI Taxonomy" id="1843537"/>
    <lineage>
        <taxon>Eukaryota</taxon>
        <taxon>Metazoa</taxon>
        <taxon>Ecdysozoa</taxon>
        <taxon>Arthropoda</taxon>
        <taxon>Crustacea</taxon>
        <taxon>Multicrustacea</taxon>
        <taxon>Malacostraca</taxon>
        <taxon>Eumalacostraca</taxon>
        <taxon>Eucarida</taxon>
        <taxon>Decapoda</taxon>
        <taxon>Pleocyemata</taxon>
        <taxon>Anomura</taxon>
        <taxon>Galatheoidea</taxon>
        <taxon>Porcellanidae</taxon>
        <taxon>Petrolisthes</taxon>
    </lineage>
</organism>
<evidence type="ECO:0000313" key="2">
    <source>
        <dbReference type="EMBL" id="KAK4324386.1"/>
    </source>
</evidence>
<feature type="domain" description="Endonuclease/exonuclease/phosphatase" evidence="1">
    <location>
        <begin position="1"/>
        <end position="99"/>
    </location>
</feature>
<dbReference type="EMBL" id="JAWZYT010000365">
    <property type="protein sequence ID" value="KAK4324386.1"/>
    <property type="molecule type" value="Genomic_DNA"/>
</dbReference>
<name>A0AAE1QDM4_9EUCA</name>
<dbReference type="PANTHER" id="PTHR23227">
    <property type="entry name" value="BUCENTAUR RELATED"/>
    <property type="match status" value="1"/>
</dbReference>
<dbReference type="InterPro" id="IPR027124">
    <property type="entry name" value="Swc5/CFDP1/2"/>
</dbReference>
<comment type="caution">
    <text evidence="2">The sequence shown here is derived from an EMBL/GenBank/DDBJ whole genome shotgun (WGS) entry which is preliminary data.</text>
</comment>
<dbReference type="InterPro" id="IPR005135">
    <property type="entry name" value="Endo/exonuclease/phosphatase"/>
</dbReference>
<dbReference type="PANTHER" id="PTHR23227:SF67">
    <property type="entry name" value="CRANIOFACIAL DEVELOPMENT PROTEIN 2-LIKE"/>
    <property type="match status" value="1"/>
</dbReference>
<dbReference type="Pfam" id="PF14529">
    <property type="entry name" value="Exo_endo_phos_2"/>
    <property type="match status" value="1"/>
</dbReference>
<sequence length="138" mass="15575">MGDFNAKVGLGNPSKSCTGHYGLGTRNSKGNSLINFAESHQLKLMNTFFKKRPNRHWTWISPNSTTKNEIDFILTNRPHIFTDVSVINSFNTGSDHRMVRSSLTINTKLERARLTKRPKRPNTKILSTSCCSPLGLRL</sequence>
<dbReference type="GO" id="GO:0003824">
    <property type="term" value="F:catalytic activity"/>
    <property type="evidence" value="ECO:0007669"/>
    <property type="project" value="InterPro"/>
</dbReference>
<accession>A0AAE1QDM4</accession>
<evidence type="ECO:0000313" key="3">
    <source>
        <dbReference type="Proteomes" id="UP001292094"/>
    </source>
</evidence>
<dbReference type="InterPro" id="IPR036691">
    <property type="entry name" value="Endo/exonu/phosph_ase_sf"/>
</dbReference>
<protein>
    <recommendedName>
        <fullName evidence="1">Endonuclease/exonuclease/phosphatase domain-containing protein</fullName>
    </recommendedName>
</protein>
<dbReference type="Proteomes" id="UP001292094">
    <property type="component" value="Unassembled WGS sequence"/>
</dbReference>
<dbReference type="SUPFAM" id="SSF56219">
    <property type="entry name" value="DNase I-like"/>
    <property type="match status" value="1"/>
</dbReference>
<evidence type="ECO:0000259" key="1">
    <source>
        <dbReference type="Pfam" id="PF14529"/>
    </source>
</evidence>
<dbReference type="AlphaFoldDB" id="A0AAE1QDM4"/>
<keyword evidence="3" id="KW-1185">Reference proteome</keyword>
<gene>
    <name evidence="2" type="ORF">Pmani_004946</name>
</gene>
<proteinExistence type="predicted"/>
<dbReference type="Gene3D" id="3.60.10.10">
    <property type="entry name" value="Endonuclease/exonuclease/phosphatase"/>
    <property type="match status" value="1"/>
</dbReference>